<dbReference type="GO" id="GO:0005576">
    <property type="term" value="C:extracellular region"/>
    <property type="evidence" value="ECO:0007669"/>
    <property type="project" value="UniProtKB-SubCell"/>
</dbReference>
<sequence>MQLALFMVILTFTHLSCGEQSEYIPDVHEQLNYLPRDCRENLIDQAEEKCMRSFSHKLIEFKECQFICGSEDKSSGLRLKSRQTFYLEDGTPCGHSRVCINRQCVDTCGMRFVKTSG</sequence>
<dbReference type="Pfam" id="PF12115">
    <property type="entry name" value="Salp15"/>
    <property type="match status" value="1"/>
</dbReference>
<evidence type="ECO:0000256" key="4">
    <source>
        <dbReference type="ARBA" id="ARBA00023180"/>
    </source>
</evidence>
<comment type="subcellular location">
    <subcellularLocation>
        <location evidence="1">Secreted</location>
    </subcellularLocation>
</comment>
<evidence type="ECO:0000256" key="2">
    <source>
        <dbReference type="ARBA" id="ARBA00022525"/>
    </source>
</evidence>
<keyword evidence="4" id="KW-0325">Glycoprotein</keyword>
<evidence type="ECO:0000256" key="1">
    <source>
        <dbReference type="ARBA" id="ARBA00004613"/>
    </source>
</evidence>
<dbReference type="AlphaFoldDB" id="A0A0K8R4G8"/>
<dbReference type="EMBL" id="GADI01007857">
    <property type="protein sequence ID" value="JAA65951.1"/>
    <property type="molecule type" value="mRNA"/>
</dbReference>
<evidence type="ECO:0000256" key="5">
    <source>
        <dbReference type="ARBA" id="ARBA00034321"/>
    </source>
</evidence>
<reference evidence="7" key="1">
    <citation type="submission" date="2012-12" db="EMBL/GenBank/DDBJ databases">
        <title>Identification and characterization of a phenylalanine ammonia-lyase gene family in Isatis indigotica Fort.</title>
        <authorList>
            <person name="Liu Q."/>
            <person name="Chen J."/>
            <person name="Zhou X."/>
            <person name="Di P."/>
            <person name="Xiao Y."/>
            <person name="Xuan H."/>
            <person name="Zhang L."/>
            <person name="Chen W."/>
        </authorList>
    </citation>
    <scope>NUCLEOTIDE SEQUENCE</scope>
    <source>
        <tissue evidence="7">Salivary gland</tissue>
    </source>
</reference>
<feature type="chain" id="PRO_5005515648" evidence="6">
    <location>
        <begin position="19"/>
        <end position="117"/>
    </location>
</feature>
<name>A0A0K8R4G8_IXORI</name>
<organism evidence="7">
    <name type="scientific">Ixodes ricinus</name>
    <name type="common">Common tick</name>
    <name type="synonym">Acarus ricinus</name>
    <dbReference type="NCBI Taxonomy" id="34613"/>
    <lineage>
        <taxon>Eukaryota</taxon>
        <taxon>Metazoa</taxon>
        <taxon>Ecdysozoa</taxon>
        <taxon>Arthropoda</taxon>
        <taxon>Chelicerata</taxon>
        <taxon>Arachnida</taxon>
        <taxon>Acari</taxon>
        <taxon>Parasitiformes</taxon>
        <taxon>Ixodida</taxon>
        <taxon>Ixodoidea</taxon>
        <taxon>Ixodidae</taxon>
        <taxon>Ixodinae</taxon>
        <taxon>Ixodes</taxon>
    </lineage>
</organism>
<proteinExistence type="evidence at transcript level"/>
<evidence type="ECO:0000313" key="7">
    <source>
        <dbReference type="EMBL" id="JAA65951.1"/>
    </source>
</evidence>
<feature type="signal peptide" evidence="6">
    <location>
        <begin position="1"/>
        <end position="18"/>
    </location>
</feature>
<evidence type="ECO:0000256" key="3">
    <source>
        <dbReference type="ARBA" id="ARBA00022729"/>
    </source>
</evidence>
<evidence type="ECO:0000256" key="6">
    <source>
        <dbReference type="SAM" id="SignalP"/>
    </source>
</evidence>
<protein>
    <submittedName>
        <fullName evidence="7">Putative ixostatin</fullName>
    </submittedName>
</protein>
<dbReference type="InterPro" id="IPR021971">
    <property type="entry name" value="Salp15"/>
</dbReference>
<accession>A0A0K8R4G8</accession>
<keyword evidence="3 6" id="KW-0732">Signal</keyword>
<keyword evidence="2" id="KW-0964">Secreted</keyword>
<comment type="similarity">
    <text evidence="5">Belongs to the salp15 family.</text>
</comment>